<dbReference type="STRING" id="1503.CLPU_17c00540"/>
<gene>
    <name evidence="3 4" type="primary">scpA</name>
    <name evidence="4" type="ORF">CLPU_17c00540</name>
</gene>
<evidence type="ECO:0000256" key="2">
    <source>
        <dbReference type="ARBA" id="ARBA00044777"/>
    </source>
</evidence>
<reference evidence="5" key="1">
    <citation type="submission" date="2015-07" db="EMBL/GenBank/DDBJ databases">
        <title>Draft genome sequence of the purine-degrading Gottschalkia purinilyticum DSM 1384 (formerly Clostridium purinilyticum).</title>
        <authorList>
            <person name="Poehlein A."/>
            <person name="Schiel-Bengelsdorf B."/>
            <person name="Bengelsdorf F.R."/>
            <person name="Daniel R."/>
            <person name="Duerre P."/>
        </authorList>
    </citation>
    <scope>NUCLEOTIDE SEQUENCE [LARGE SCALE GENOMIC DNA]</scope>
    <source>
        <strain evidence="5">DSM 1384</strain>
    </source>
</reference>
<dbReference type="GO" id="GO:0051301">
    <property type="term" value="P:cell division"/>
    <property type="evidence" value="ECO:0007669"/>
    <property type="project" value="UniProtKB-KW"/>
</dbReference>
<comment type="similarity">
    <text evidence="3">Belongs to the ScpA family.</text>
</comment>
<dbReference type="Gene3D" id="6.10.250.2410">
    <property type="match status" value="1"/>
</dbReference>
<accession>A0A0L0W7E1</accession>
<name>A0A0L0W7E1_GOTPU</name>
<dbReference type="AlphaFoldDB" id="A0A0L0W7E1"/>
<protein>
    <recommendedName>
        <fullName evidence="2 3">Segregation and condensation protein A</fullName>
    </recommendedName>
</protein>
<dbReference type="PANTHER" id="PTHR33969:SF2">
    <property type="entry name" value="SEGREGATION AND CONDENSATION PROTEIN A"/>
    <property type="match status" value="1"/>
</dbReference>
<organism evidence="4 5">
    <name type="scientific">Gottschalkia purinilytica</name>
    <name type="common">Clostridium purinilyticum</name>
    <dbReference type="NCBI Taxonomy" id="1503"/>
    <lineage>
        <taxon>Bacteria</taxon>
        <taxon>Bacillati</taxon>
        <taxon>Bacillota</taxon>
        <taxon>Tissierellia</taxon>
        <taxon>Tissierellales</taxon>
        <taxon>Gottschalkiaceae</taxon>
        <taxon>Gottschalkia</taxon>
    </lineage>
</organism>
<keyword evidence="3" id="KW-0132">Cell division</keyword>
<dbReference type="HAMAP" id="MF_01805">
    <property type="entry name" value="ScpA"/>
    <property type="match status" value="1"/>
</dbReference>
<dbReference type="Gene3D" id="1.10.10.580">
    <property type="entry name" value="Structural maintenance of chromosome 1. Chain E"/>
    <property type="match status" value="1"/>
</dbReference>
<evidence type="ECO:0000256" key="3">
    <source>
        <dbReference type="HAMAP-Rule" id="MF_01805"/>
    </source>
</evidence>
<evidence type="ECO:0000313" key="4">
    <source>
        <dbReference type="EMBL" id="KNF07429.1"/>
    </source>
</evidence>
<sequence length="250" mass="29724">MMKYKVILEGFEGPLDLLYHLIEKEKVDIYDIPIAKITDQYIAYIETMQELDLEITSEFLVMAATLLEIKSKMLLPSKKEKDGEQLEMEESDPRAELVKRLIEYKKYKQAAEKLKDKEELHSKLYYKPKEEIEYLITDDDFTLEGLDLNKLIDSYKSILKKCIILDSQIDYKEIQRDEITIEESIENILDIINYRKKINFEELFEDKLTRSKIVVTFLALLELIKQKVIIIKQENNFDQIIIKLKKHCEE</sequence>
<keyword evidence="5" id="KW-1185">Reference proteome</keyword>
<dbReference type="Proteomes" id="UP000037267">
    <property type="component" value="Unassembled WGS sequence"/>
</dbReference>
<dbReference type="PANTHER" id="PTHR33969">
    <property type="entry name" value="SEGREGATION AND CONDENSATION PROTEIN A"/>
    <property type="match status" value="1"/>
</dbReference>
<comment type="caution">
    <text evidence="4">The sequence shown here is derived from an EMBL/GenBank/DDBJ whole genome shotgun (WGS) entry which is preliminary data.</text>
</comment>
<dbReference type="Pfam" id="PF02616">
    <property type="entry name" value="SMC_ScpA"/>
    <property type="match status" value="1"/>
</dbReference>
<keyword evidence="3" id="KW-0131">Cell cycle</keyword>
<dbReference type="GO" id="GO:0005737">
    <property type="term" value="C:cytoplasm"/>
    <property type="evidence" value="ECO:0007669"/>
    <property type="project" value="UniProtKB-SubCell"/>
</dbReference>
<evidence type="ECO:0000256" key="1">
    <source>
        <dbReference type="ARBA" id="ARBA00022829"/>
    </source>
</evidence>
<dbReference type="GO" id="GO:0006260">
    <property type="term" value="P:DNA replication"/>
    <property type="evidence" value="ECO:0007669"/>
    <property type="project" value="UniProtKB-UniRule"/>
</dbReference>
<dbReference type="GO" id="GO:0007059">
    <property type="term" value="P:chromosome segregation"/>
    <property type="evidence" value="ECO:0007669"/>
    <property type="project" value="UniProtKB-UniRule"/>
</dbReference>
<proteinExistence type="inferred from homology"/>
<keyword evidence="3" id="KW-0963">Cytoplasm</keyword>
<comment type="function">
    <text evidence="3">Participates in chromosomal partition during cell division. May act via the formation of a condensin-like complex containing Smc and ScpB that pull DNA away from mid-cell into both cell halves.</text>
</comment>
<dbReference type="PATRIC" id="fig|1503.3.peg.733"/>
<dbReference type="EMBL" id="LGSS01000017">
    <property type="protein sequence ID" value="KNF07429.1"/>
    <property type="molecule type" value="Genomic_DNA"/>
</dbReference>
<evidence type="ECO:0000313" key="5">
    <source>
        <dbReference type="Proteomes" id="UP000037267"/>
    </source>
</evidence>
<dbReference type="InterPro" id="IPR003768">
    <property type="entry name" value="ScpA"/>
</dbReference>
<comment type="subunit">
    <text evidence="3">Component of a cohesin-like complex composed of ScpA, ScpB and the Smc homodimer, in which ScpA and ScpB bind to the head domain of Smc. The presence of the three proteins is required for the association of the complex with DNA.</text>
</comment>
<dbReference type="InterPro" id="IPR023093">
    <property type="entry name" value="ScpA-like_C"/>
</dbReference>
<keyword evidence="1 3" id="KW-0159">Chromosome partition</keyword>
<comment type="subcellular location">
    <subcellularLocation>
        <location evidence="3">Cytoplasm</location>
    </subcellularLocation>
    <text evidence="3">Associated with two foci at the outer edges of the nucleoid region in young cells, and at four foci within both cell halves in older cells.</text>
</comment>